<organism evidence="1 2">
    <name type="scientific">Sus scrofa</name>
    <name type="common">Pig</name>
    <dbReference type="NCBI Taxonomy" id="9823"/>
    <lineage>
        <taxon>Eukaryota</taxon>
        <taxon>Metazoa</taxon>
        <taxon>Chordata</taxon>
        <taxon>Craniata</taxon>
        <taxon>Vertebrata</taxon>
        <taxon>Euteleostomi</taxon>
        <taxon>Mammalia</taxon>
        <taxon>Eutheria</taxon>
        <taxon>Laurasiatheria</taxon>
        <taxon>Artiodactyla</taxon>
        <taxon>Suina</taxon>
        <taxon>Suidae</taxon>
        <taxon>Sus</taxon>
    </lineage>
</organism>
<dbReference type="Ensembl" id="ENSSSCT00060022451.1">
    <property type="protein sequence ID" value="ENSSSCP00060009292.1"/>
    <property type="gene ID" value="ENSSSCG00060016817.1"/>
</dbReference>
<dbReference type="GO" id="GO:0008083">
    <property type="term" value="F:growth factor activity"/>
    <property type="evidence" value="ECO:0007669"/>
    <property type="project" value="InterPro"/>
</dbReference>
<name>A0A8D1SXQ9_PIG</name>
<dbReference type="AlphaFoldDB" id="A0A8D1SXQ9"/>
<proteinExistence type="predicted"/>
<dbReference type="InterPro" id="IPR020091">
    <property type="entry name" value="PTN/MK_diS_sf"/>
</dbReference>
<dbReference type="InterPro" id="IPR037122">
    <property type="entry name" value="PTN/MK_N_dom_sf"/>
</dbReference>
<evidence type="ECO:0000313" key="2">
    <source>
        <dbReference type="Proteomes" id="UP000694723"/>
    </source>
</evidence>
<reference evidence="1" key="1">
    <citation type="submission" date="2025-08" db="UniProtKB">
        <authorList>
            <consortium name="Ensembl"/>
        </authorList>
    </citation>
    <scope>IDENTIFICATION</scope>
</reference>
<dbReference type="Gene3D" id="2.20.60.10">
    <property type="entry name" value="Pleiotrophin/Midkine, N-terminal domain"/>
    <property type="match status" value="1"/>
</dbReference>
<protein>
    <submittedName>
        <fullName evidence="1">Uncharacterized protein</fullName>
    </submittedName>
</protein>
<evidence type="ECO:0000313" key="1">
    <source>
        <dbReference type="Ensembl" id="ENSSSCP00060009292.1"/>
    </source>
</evidence>
<dbReference type="Proteomes" id="UP000694723">
    <property type="component" value="Unplaced"/>
</dbReference>
<dbReference type="SUPFAM" id="SSF57288">
    <property type="entry name" value="Midkine"/>
    <property type="match status" value="1"/>
</dbReference>
<sequence length="86" mass="9219">MQRLGFLLLAGLDPVANKKDTVKRGSLGSECVERTWGPCTPSSKNCERKKENAKECLGHSAQFEVLGESKRPGLCQGPPFAGVIGC</sequence>
<accession>A0A8D1SXQ9</accession>